<keyword evidence="5" id="KW-0482">Metalloprotease</keyword>
<dbReference type="Gene3D" id="3.40.140.10">
    <property type="entry name" value="Cytidine Deaminase, domain 2"/>
    <property type="match status" value="1"/>
</dbReference>
<dbReference type="eggNOG" id="COG2003">
    <property type="taxonomic scope" value="Bacteria"/>
</dbReference>
<keyword evidence="4" id="KW-0862">Zinc</keyword>
<dbReference type="PANTHER" id="PTHR30471">
    <property type="entry name" value="DNA REPAIR PROTEIN RADC"/>
    <property type="match status" value="1"/>
</dbReference>
<dbReference type="RefSeq" id="WP_006460492.1">
    <property type="nucleotide sequence ID" value="NZ_CP007030.1"/>
</dbReference>
<keyword evidence="1" id="KW-0645">Protease</keyword>
<dbReference type="InterPro" id="IPR037518">
    <property type="entry name" value="MPN"/>
</dbReference>
<name>W0DSG3_9GAMM</name>
<dbReference type="InParanoid" id="W0DSG3"/>
<protein>
    <submittedName>
        <fullName evidence="7">DNA repair protein RadC</fullName>
    </submittedName>
</protein>
<dbReference type="GO" id="GO:0046872">
    <property type="term" value="F:metal ion binding"/>
    <property type="evidence" value="ECO:0007669"/>
    <property type="project" value="UniProtKB-KW"/>
</dbReference>
<dbReference type="InterPro" id="IPR020891">
    <property type="entry name" value="UPF0758_CS"/>
</dbReference>
<organism evidence="7 8">
    <name type="scientific">Thiomicrospira aerophila AL3</name>
    <dbReference type="NCBI Taxonomy" id="717772"/>
    <lineage>
        <taxon>Bacteria</taxon>
        <taxon>Pseudomonadati</taxon>
        <taxon>Pseudomonadota</taxon>
        <taxon>Gammaproteobacteria</taxon>
        <taxon>Thiotrichales</taxon>
        <taxon>Piscirickettsiaceae</taxon>
        <taxon>Thiomicrospira</taxon>
    </lineage>
</organism>
<accession>W0DSG3</accession>
<dbReference type="PROSITE" id="PS50249">
    <property type="entry name" value="MPN"/>
    <property type="match status" value="1"/>
</dbReference>
<dbReference type="SUPFAM" id="SSF102712">
    <property type="entry name" value="JAB1/MPN domain"/>
    <property type="match status" value="1"/>
</dbReference>
<evidence type="ECO:0000313" key="7">
    <source>
        <dbReference type="EMBL" id="AHF01392.1"/>
    </source>
</evidence>
<evidence type="ECO:0000313" key="8">
    <source>
        <dbReference type="Proteomes" id="UP000005380"/>
    </source>
</evidence>
<dbReference type="AlphaFoldDB" id="W0DSG3"/>
<dbReference type="GO" id="GO:0008237">
    <property type="term" value="F:metallopeptidase activity"/>
    <property type="evidence" value="ECO:0007669"/>
    <property type="project" value="UniProtKB-KW"/>
</dbReference>
<dbReference type="Proteomes" id="UP000005380">
    <property type="component" value="Chromosome"/>
</dbReference>
<dbReference type="PANTHER" id="PTHR30471:SF3">
    <property type="entry name" value="UPF0758 PROTEIN YEES-RELATED"/>
    <property type="match status" value="1"/>
</dbReference>
<dbReference type="EMBL" id="CP007030">
    <property type="protein sequence ID" value="AHF01392.1"/>
    <property type="molecule type" value="Genomic_DNA"/>
</dbReference>
<evidence type="ECO:0000256" key="5">
    <source>
        <dbReference type="ARBA" id="ARBA00023049"/>
    </source>
</evidence>
<keyword evidence="8" id="KW-1185">Reference proteome</keyword>
<keyword evidence="2" id="KW-0479">Metal-binding</keyword>
<keyword evidence="3" id="KW-0378">Hydrolase</keyword>
<dbReference type="PROSITE" id="PS01302">
    <property type="entry name" value="UPF0758"/>
    <property type="match status" value="1"/>
</dbReference>
<gene>
    <name evidence="7" type="ORF">THIAE_06055</name>
</gene>
<sequence>MFKLSSQQKAILKEAEAIYALMASNASDEVFNSPELSAELFKTRLVGEEREHFEVLFLNQQHIMIDVQRLFSGTINQASVHPREIAKKALELNAAAIVIAHNHPSGKANPSKSDINMTRIVKDAMELIEVKLLDHIIVGHHGLWHSMAQAGEI</sequence>
<feature type="domain" description="MPN" evidence="6">
    <location>
        <begin position="30"/>
        <end position="153"/>
    </location>
</feature>
<evidence type="ECO:0000259" key="6">
    <source>
        <dbReference type="PROSITE" id="PS50249"/>
    </source>
</evidence>
<dbReference type="CDD" id="cd08071">
    <property type="entry name" value="MPN_DUF2466"/>
    <property type="match status" value="1"/>
</dbReference>
<dbReference type="InterPro" id="IPR025657">
    <property type="entry name" value="RadC_JAB"/>
</dbReference>
<evidence type="ECO:0000256" key="2">
    <source>
        <dbReference type="ARBA" id="ARBA00022723"/>
    </source>
</evidence>
<dbReference type="Pfam" id="PF04002">
    <property type="entry name" value="RadC"/>
    <property type="match status" value="1"/>
</dbReference>
<dbReference type="HOGENOM" id="CLU_073529_3_1_6"/>
<proteinExistence type="predicted"/>
<evidence type="ECO:0000256" key="1">
    <source>
        <dbReference type="ARBA" id="ARBA00022670"/>
    </source>
</evidence>
<dbReference type="KEGG" id="tao:THIAE_06055"/>
<dbReference type="GO" id="GO:0006508">
    <property type="term" value="P:proteolysis"/>
    <property type="evidence" value="ECO:0007669"/>
    <property type="project" value="UniProtKB-KW"/>
</dbReference>
<dbReference type="STRING" id="717772.THIAE_06055"/>
<dbReference type="NCBIfam" id="TIGR00608">
    <property type="entry name" value="radc"/>
    <property type="match status" value="1"/>
</dbReference>
<evidence type="ECO:0000256" key="3">
    <source>
        <dbReference type="ARBA" id="ARBA00022801"/>
    </source>
</evidence>
<evidence type="ECO:0000256" key="4">
    <source>
        <dbReference type="ARBA" id="ARBA00022833"/>
    </source>
</evidence>
<reference evidence="7 8" key="1">
    <citation type="submission" date="2013-12" db="EMBL/GenBank/DDBJ databases">
        <authorList>
            <consortium name="DOE Joint Genome Institute"/>
            <person name="Kappler U."/>
            <person name="Huntemann M."/>
            <person name="Han J."/>
            <person name="Chen A."/>
            <person name="Kyrpides N."/>
            <person name="Mavromatis K."/>
            <person name="Markowitz V."/>
            <person name="Palaniappan K."/>
            <person name="Ivanova N."/>
            <person name="Schaumberg A."/>
            <person name="Pati A."/>
            <person name="Liolios K."/>
            <person name="Nordberg H.P."/>
            <person name="Cantor M.N."/>
            <person name="Hua S.X."/>
            <person name="Woyke T."/>
        </authorList>
    </citation>
    <scope>NUCLEOTIDE SEQUENCE [LARGE SCALE GENOMIC DNA]</scope>
    <source>
        <strain evidence="8">AL2</strain>
    </source>
</reference>
<dbReference type="InterPro" id="IPR001405">
    <property type="entry name" value="UPF0758"/>
</dbReference>